<dbReference type="NCBIfam" id="NF003588">
    <property type="entry name" value="PRK05254.1-1"/>
    <property type="match status" value="1"/>
</dbReference>
<sequence length="225" mass="24904">MDVAMEPSWKKELATEFNKPYFESLVNHLKTEKQAGKVIYPAGSNIFNAFNTTPFDKVKVLLLGQDPYHGPGQAHGLCFSVQRGVPPPPSLVNIYKELQDDLGLPIPRTGDLTSWAQQGVFMLNASLTVRAGEPMSHAKIGWATFTDAVIKKVSDDKQNVVFILWGRFAQEKASLIDASKHCIIKSAHPSPLSAHNGFFKSKPFSKTNEYLVAHGIDPIDWKIEG</sequence>
<dbReference type="EMBL" id="CP007035">
    <property type="protein sequence ID" value="AHF16970.1"/>
    <property type="molecule type" value="Genomic_DNA"/>
</dbReference>
<evidence type="ECO:0000313" key="14">
    <source>
        <dbReference type="Proteomes" id="UP000003586"/>
    </source>
</evidence>
<dbReference type="GO" id="GO:0005737">
    <property type="term" value="C:cytoplasm"/>
    <property type="evidence" value="ECO:0007669"/>
    <property type="project" value="UniProtKB-SubCell"/>
</dbReference>
<reference evidence="13 14" key="1">
    <citation type="submission" date="2013-12" db="EMBL/GenBank/DDBJ databases">
        <authorList>
            <consortium name="DOE Joint Genome Institute"/>
            <person name="Eisen J."/>
            <person name="Huntemann M."/>
            <person name="Han J."/>
            <person name="Chen A."/>
            <person name="Kyrpides N."/>
            <person name="Mavromatis K."/>
            <person name="Markowitz V."/>
            <person name="Palaniappan K."/>
            <person name="Ivanova N."/>
            <person name="Schaumberg A."/>
            <person name="Pati A."/>
            <person name="Liolios K."/>
            <person name="Nordberg H.P."/>
            <person name="Cantor M.N."/>
            <person name="Hua S.X."/>
            <person name="Woyke T."/>
        </authorList>
    </citation>
    <scope>NUCLEOTIDE SEQUENCE [LARGE SCALE GENOMIC DNA]</scope>
    <source>
        <strain evidence="14">DSM 19437</strain>
    </source>
</reference>
<dbReference type="InterPro" id="IPR005122">
    <property type="entry name" value="Uracil-DNA_glycosylase-like"/>
</dbReference>
<dbReference type="EC" id="3.2.2.27" evidence="4 9"/>
<protein>
    <recommendedName>
        <fullName evidence="5 9">Uracil-DNA glycosylase</fullName>
        <shortName evidence="9">UDG</shortName>
        <ecNumber evidence="4 9">3.2.2.27</ecNumber>
    </recommendedName>
</protein>
<dbReference type="PANTHER" id="PTHR11264">
    <property type="entry name" value="URACIL-DNA GLYCOSYLASE"/>
    <property type="match status" value="1"/>
</dbReference>
<dbReference type="SMART" id="SM00987">
    <property type="entry name" value="UreE_C"/>
    <property type="match status" value="1"/>
</dbReference>
<comment type="function">
    <text evidence="2 9 11">Excises uracil residues from the DNA which can arise as a result of misincorporation of dUMP residues by DNA polymerase or due to deamination of cytosine.</text>
</comment>
<dbReference type="Proteomes" id="UP000003586">
    <property type="component" value="Chromosome"/>
</dbReference>
<dbReference type="GO" id="GO:0004844">
    <property type="term" value="F:uracil DNA N-glycosylase activity"/>
    <property type="evidence" value="ECO:0007669"/>
    <property type="project" value="UniProtKB-UniRule"/>
</dbReference>
<name>W0F1M8_9BACT</name>
<dbReference type="FunFam" id="3.40.470.10:FF:000001">
    <property type="entry name" value="Uracil-DNA glycosylase"/>
    <property type="match status" value="1"/>
</dbReference>
<evidence type="ECO:0000256" key="1">
    <source>
        <dbReference type="ARBA" id="ARBA00001400"/>
    </source>
</evidence>
<dbReference type="HAMAP" id="MF_00148">
    <property type="entry name" value="UDG"/>
    <property type="match status" value="1"/>
</dbReference>
<comment type="subcellular location">
    <subcellularLocation>
        <location evidence="9">Cytoplasm</location>
    </subcellularLocation>
</comment>
<keyword evidence="6 9" id="KW-0227">DNA damage</keyword>
<evidence type="ECO:0000256" key="11">
    <source>
        <dbReference type="RuleBase" id="RU003780"/>
    </source>
</evidence>
<evidence type="ECO:0000256" key="4">
    <source>
        <dbReference type="ARBA" id="ARBA00012030"/>
    </source>
</evidence>
<dbReference type="SUPFAM" id="SSF52141">
    <property type="entry name" value="Uracil-DNA glycosylase-like"/>
    <property type="match status" value="1"/>
</dbReference>
<feature type="domain" description="Uracil-DNA glycosylase-like" evidence="12">
    <location>
        <begin position="51"/>
        <end position="211"/>
    </location>
</feature>
<gene>
    <name evidence="9" type="primary">ung</name>
    <name evidence="13" type="ORF">NIASO_20860</name>
</gene>
<keyword evidence="13" id="KW-0326">Glycosidase</keyword>
<dbReference type="InterPro" id="IPR036895">
    <property type="entry name" value="Uracil-DNA_glycosylase-like_sf"/>
</dbReference>
<evidence type="ECO:0000256" key="3">
    <source>
        <dbReference type="ARBA" id="ARBA00008184"/>
    </source>
</evidence>
<dbReference type="STRING" id="929713.NIASO_20860"/>
<dbReference type="NCBIfam" id="TIGR00628">
    <property type="entry name" value="ung"/>
    <property type="match status" value="1"/>
</dbReference>
<keyword evidence="7 9" id="KW-0378">Hydrolase</keyword>
<dbReference type="NCBIfam" id="NF003591">
    <property type="entry name" value="PRK05254.1-4"/>
    <property type="match status" value="1"/>
</dbReference>
<evidence type="ECO:0000256" key="2">
    <source>
        <dbReference type="ARBA" id="ARBA00002631"/>
    </source>
</evidence>
<comment type="similarity">
    <text evidence="3 9 11">Belongs to the uracil-DNA glycosylase (UDG) superfamily. UNG family.</text>
</comment>
<dbReference type="Pfam" id="PF03167">
    <property type="entry name" value="UDG"/>
    <property type="match status" value="1"/>
</dbReference>
<accession>W0F1M8</accession>
<comment type="catalytic activity">
    <reaction evidence="1 9 11">
        <text>Hydrolyzes single-stranded DNA or mismatched double-stranded DNA and polynucleotides, releasing free uracil.</text>
        <dbReference type="EC" id="3.2.2.27"/>
    </reaction>
</comment>
<dbReference type="GO" id="GO:0097510">
    <property type="term" value="P:base-excision repair, AP site formation via deaminated base removal"/>
    <property type="evidence" value="ECO:0007669"/>
    <property type="project" value="TreeGrafter"/>
</dbReference>
<dbReference type="NCBIfam" id="NF003589">
    <property type="entry name" value="PRK05254.1-2"/>
    <property type="match status" value="1"/>
</dbReference>
<evidence type="ECO:0000256" key="8">
    <source>
        <dbReference type="ARBA" id="ARBA00023204"/>
    </source>
</evidence>
<dbReference type="HOGENOM" id="CLU_032162_3_1_10"/>
<dbReference type="Gene3D" id="3.40.470.10">
    <property type="entry name" value="Uracil-DNA glycosylase-like domain"/>
    <property type="match status" value="1"/>
</dbReference>
<evidence type="ECO:0000313" key="13">
    <source>
        <dbReference type="EMBL" id="AHF16970.1"/>
    </source>
</evidence>
<keyword evidence="8 9" id="KW-0234">DNA repair</keyword>
<dbReference type="KEGG" id="nso:NIASO_20860"/>
<evidence type="ECO:0000256" key="5">
    <source>
        <dbReference type="ARBA" id="ARBA00018429"/>
    </source>
</evidence>
<evidence type="ECO:0000256" key="6">
    <source>
        <dbReference type="ARBA" id="ARBA00022763"/>
    </source>
</evidence>
<dbReference type="InterPro" id="IPR018085">
    <property type="entry name" value="Ura-DNA_Glyclase_AS"/>
</dbReference>
<feature type="active site" description="Proton acceptor" evidence="9 10">
    <location>
        <position position="66"/>
    </location>
</feature>
<dbReference type="NCBIfam" id="NF003592">
    <property type="entry name" value="PRK05254.1-5"/>
    <property type="match status" value="1"/>
</dbReference>
<dbReference type="OrthoDB" id="9804372at2"/>
<dbReference type="InterPro" id="IPR002043">
    <property type="entry name" value="UDG_fam1"/>
</dbReference>
<dbReference type="PANTHER" id="PTHR11264:SF0">
    <property type="entry name" value="URACIL-DNA GLYCOSYLASE"/>
    <property type="match status" value="1"/>
</dbReference>
<organism evidence="13 14">
    <name type="scientific">Niabella soli DSM 19437</name>
    <dbReference type="NCBI Taxonomy" id="929713"/>
    <lineage>
        <taxon>Bacteria</taxon>
        <taxon>Pseudomonadati</taxon>
        <taxon>Bacteroidota</taxon>
        <taxon>Chitinophagia</taxon>
        <taxon>Chitinophagales</taxon>
        <taxon>Chitinophagaceae</taxon>
        <taxon>Niabella</taxon>
    </lineage>
</organism>
<dbReference type="eggNOG" id="COG0692">
    <property type="taxonomic scope" value="Bacteria"/>
</dbReference>
<proteinExistence type="inferred from homology"/>
<dbReference type="CDD" id="cd10027">
    <property type="entry name" value="UDG-F1-like"/>
    <property type="match status" value="1"/>
</dbReference>
<evidence type="ECO:0000256" key="7">
    <source>
        <dbReference type="ARBA" id="ARBA00022801"/>
    </source>
</evidence>
<evidence type="ECO:0000259" key="12">
    <source>
        <dbReference type="SMART" id="SM00986"/>
    </source>
</evidence>
<dbReference type="PROSITE" id="PS00130">
    <property type="entry name" value="U_DNA_GLYCOSYLASE"/>
    <property type="match status" value="1"/>
</dbReference>
<dbReference type="SMART" id="SM00986">
    <property type="entry name" value="UDG"/>
    <property type="match status" value="1"/>
</dbReference>
<evidence type="ECO:0000256" key="10">
    <source>
        <dbReference type="PROSITE-ProRule" id="PRU10072"/>
    </source>
</evidence>
<keyword evidence="9" id="KW-0963">Cytoplasm</keyword>
<dbReference type="AlphaFoldDB" id="W0F1M8"/>
<evidence type="ECO:0000256" key="9">
    <source>
        <dbReference type="HAMAP-Rule" id="MF_00148"/>
    </source>
</evidence>
<keyword evidence="14" id="KW-1185">Reference proteome</keyword>